<feature type="compositionally biased region" description="Basic and acidic residues" evidence="3">
    <location>
        <begin position="28"/>
        <end position="41"/>
    </location>
</feature>
<evidence type="ECO:0000313" key="7">
    <source>
        <dbReference type="Proteomes" id="UP000548476"/>
    </source>
</evidence>
<dbReference type="InterPro" id="IPR050570">
    <property type="entry name" value="Cell_wall_metabolism_enzyme"/>
</dbReference>
<feature type="compositionally biased region" description="Low complexity" evidence="3">
    <location>
        <begin position="92"/>
        <end position="109"/>
    </location>
</feature>
<evidence type="ECO:0000256" key="4">
    <source>
        <dbReference type="SAM" id="SignalP"/>
    </source>
</evidence>
<feature type="region of interest" description="Disordered" evidence="3">
    <location>
        <begin position="16"/>
        <end position="118"/>
    </location>
</feature>
<proteinExistence type="predicted"/>
<protein>
    <recommendedName>
        <fullName evidence="5">M23ase beta-sheet core domain-containing protein</fullName>
    </recommendedName>
</protein>
<dbReference type="Proteomes" id="UP000548476">
    <property type="component" value="Unassembled WGS sequence"/>
</dbReference>
<evidence type="ECO:0000256" key="1">
    <source>
        <dbReference type="ARBA" id="ARBA00022729"/>
    </source>
</evidence>
<dbReference type="PANTHER" id="PTHR21666">
    <property type="entry name" value="PEPTIDASE-RELATED"/>
    <property type="match status" value="1"/>
</dbReference>
<dbReference type="PANTHER" id="PTHR21666:SF289">
    <property type="entry name" value="L-ALA--D-GLU ENDOPEPTIDASE"/>
    <property type="match status" value="1"/>
</dbReference>
<comment type="caution">
    <text evidence="6">The sequence shown here is derived from an EMBL/GenBank/DDBJ whole genome shotgun (WGS) entry which is preliminary data.</text>
</comment>
<dbReference type="InterPro" id="IPR016047">
    <property type="entry name" value="M23ase_b-sheet_dom"/>
</dbReference>
<evidence type="ECO:0000259" key="5">
    <source>
        <dbReference type="Pfam" id="PF01551"/>
    </source>
</evidence>
<feature type="compositionally biased region" description="Low complexity" evidence="3">
    <location>
        <begin position="42"/>
        <end position="51"/>
    </location>
</feature>
<dbReference type="Gene3D" id="2.70.70.10">
    <property type="entry name" value="Glucose Permease (Domain IIA)"/>
    <property type="match status" value="1"/>
</dbReference>
<evidence type="ECO:0000313" key="6">
    <source>
        <dbReference type="EMBL" id="MBB6037834.1"/>
    </source>
</evidence>
<feature type="coiled-coil region" evidence="2">
    <location>
        <begin position="221"/>
        <end position="248"/>
    </location>
</feature>
<dbReference type="Pfam" id="PF01551">
    <property type="entry name" value="Peptidase_M23"/>
    <property type="match status" value="1"/>
</dbReference>
<dbReference type="AlphaFoldDB" id="A0A841FPS8"/>
<sequence length="390" mass="41034">MTRRHRPILAAALAVALLAPPGTASADPRAEPSASERRDEPSASPSLDEPSPSEPETPSPSDSGSPSPSATPSATPSKDSPSPTPSRRSKTPKPSSSPEPSAAPAEPLPWLRLPKGTNDDTARLKRIRERIVYLHETIDRSGHDADEVIADLVGLADTLGTALSDADARWGLPATGTDPAVLLQGVAARGDLSDGERREAADLAVLIGRLAADMHLRQTTAEAITEAVSGADEEIERLEDEASVLRGEVERPRRGSLQPPLAGPVVSGHGPRYDPYYHRWQVHEGIDIAAPSGQPVHAAAAGTVVYAAENGGYGLLTCIDHGSLDAQSLWTCYAHQSRIEVDKGQRVAVGEEIGRVGSTGASTGPHLHFEVRVDGDSVDPLPWLATGVRP</sequence>
<dbReference type="SUPFAM" id="SSF51261">
    <property type="entry name" value="Duplicated hybrid motif"/>
    <property type="match status" value="1"/>
</dbReference>
<dbReference type="GO" id="GO:0004222">
    <property type="term" value="F:metalloendopeptidase activity"/>
    <property type="evidence" value="ECO:0007669"/>
    <property type="project" value="TreeGrafter"/>
</dbReference>
<dbReference type="CDD" id="cd12797">
    <property type="entry name" value="M23_peptidase"/>
    <property type="match status" value="1"/>
</dbReference>
<name>A0A841FPS8_9ACTN</name>
<gene>
    <name evidence="6" type="ORF">HNR73_005714</name>
</gene>
<feature type="compositionally biased region" description="Low complexity" evidence="3">
    <location>
        <begin position="59"/>
        <end position="81"/>
    </location>
</feature>
<feature type="domain" description="M23ase beta-sheet core" evidence="5">
    <location>
        <begin position="282"/>
        <end position="380"/>
    </location>
</feature>
<keyword evidence="2" id="KW-0175">Coiled coil</keyword>
<feature type="signal peptide" evidence="4">
    <location>
        <begin position="1"/>
        <end position="26"/>
    </location>
</feature>
<feature type="chain" id="PRO_5032628520" description="M23ase beta-sheet core domain-containing protein" evidence="4">
    <location>
        <begin position="27"/>
        <end position="390"/>
    </location>
</feature>
<dbReference type="RefSeq" id="WP_239122244.1">
    <property type="nucleotide sequence ID" value="NZ_BONT01000065.1"/>
</dbReference>
<reference evidence="6 7" key="1">
    <citation type="submission" date="2020-08" db="EMBL/GenBank/DDBJ databases">
        <title>Genomic Encyclopedia of Type Strains, Phase IV (KMG-IV): sequencing the most valuable type-strain genomes for metagenomic binning, comparative biology and taxonomic classification.</title>
        <authorList>
            <person name="Goeker M."/>
        </authorList>
    </citation>
    <scope>NUCLEOTIDE SEQUENCE [LARGE SCALE GENOMIC DNA]</scope>
    <source>
        <strain evidence="6 7">YIM 65646</strain>
    </source>
</reference>
<keyword evidence="1 4" id="KW-0732">Signal</keyword>
<dbReference type="EMBL" id="JACHGT010000014">
    <property type="protein sequence ID" value="MBB6037834.1"/>
    <property type="molecule type" value="Genomic_DNA"/>
</dbReference>
<organism evidence="6 7">
    <name type="scientific">Phytomonospora endophytica</name>
    <dbReference type="NCBI Taxonomy" id="714109"/>
    <lineage>
        <taxon>Bacteria</taxon>
        <taxon>Bacillati</taxon>
        <taxon>Actinomycetota</taxon>
        <taxon>Actinomycetes</taxon>
        <taxon>Micromonosporales</taxon>
        <taxon>Micromonosporaceae</taxon>
        <taxon>Phytomonospora</taxon>
    </lineage>
</organism>
<accession>A0A841FPS8</accession>
<dbReference type="InterPro" id="IPR011055">
    <property type="entry name" value="Dup_hybrid_motif"/>
</dbReference>
<evidence type="ECO:0000256" key="3">
    <source>
        <dbReference type="SAM" id="MobiDB-lite"/>
    </source>
</evidence>
<keyword evidence="7" id="KW-1185">Reference proteome</keyword>
<evidence type="ECO:0000256" key="2">
    <source>
        <dbReference type="SAM" id="Coils"/>
    </source>
</evidence>